<proteinExistence type="predicted"/>
<feature type="signal peptide" evidence="1">
    <location>
        <begin position="1"/>
        <end position="22"/>
    </location>
</feature>
<dbReference type="EMBL" id="JBHHMI010000013">
    <property type="protein sequence ID" value="MFB5268143.1"/>
    <property type="molecule type" value="Genomic_DNA"/>
</dbReference>
<name>A0ABV5AVA5_9BACL</name>
<accession>A0ABV5AVA5</accession>
<sequence>MKYKIILAVFLLSLFSSTVASADDQTPMLKDYINEWDYGTDGKFLQGYIPALDENVLRPWQLSRWTAIFNFSGDSTTSRINNYDVFNVKKNIGDPDFDKENGFGLVYKSPDALGELFDAIMNGQSVTSKQRAYFREAFIKNADDEDFLPGHPYFYQVELNELLRIPGIVQRMGISFKETKKISESNRQAIYEVTKWPEIKAKANNGKLKVDIQTYGVADRDVRIVATSKGAFPNLKNVVSLNEGRLIHTSDPVQSASLIIDDYESLAEALGRDIDVIVDDGYGRTAIQTVHLPEMPKEMDYIPTKLTLTEGRQLWLKWKYVGEDFNAGDYIDGRGIPDIATVKVSGPENSQQTFQEMFSGLPETMKNGQEFNHYLGKVEVGRTPGKYKIKVNAFVNNPNHQSRALEVPVEAYKNNEIEDEFEVELQEIDLVALSITASPSRIKRGDSSNITAKVINRSQEDQKQVLIRISAGKDTIYEVKKDMPANKEISVGPVKWTGREIGLHNITIHVDPEAVVPDVNEGNNIASTGCMVSSGETTSDSSCSNNKSTANVTSKWTVTYPYIVRILPISRPVWEYEDVLYHETLSVSTEINTRQGIATDKNNPKESDRHSRGSWAIIPYAKEKGLNPNEVTRAGYGYELKVTTNYYTNWEKLVPKGLKGTAEKIGGTYSGPKPGEVIAKFYDRKGNYIETVTLERTSGGNTGAATWELPIKEHTMITGETYRDRKIFTDKDWSDGDVTVKVYVRAEDSYGDIYACTTSKVRIFGSMFEDSQNVRQRY</sequence>
<protein>
    <submittedName>
        <fullName evidence="3">CARDB domain-containing protein</fullName>
    </submittedName>
</protein>
<dbReference type="Gene3D" id="2.60.40.10">
    <property type="entry name" value="Immunoglobulins"/>
    <property type="match status" value="1"/>
</dbReference>
<feature type="domain" description="CARDB" evidence="2">
    <location>
        <begin position="429"/>
        <end position="527"/>
    </location>
</feature>
<evidence type="ECO:0000259" key="2">
    <source>
        <dbReference type="Pfam" id="PF07705"/>
    </source>
</evidence>
<comment type="caution">
    <text evidence="3">The sequence shown here is derived from an EMBL/GenBank/DDBJ whole genome shotgun (WGS) entry which is preliminary data.</text>
</comment>
<dbReference type="InterPro" id="IPR013783">
    <property type="entry name" value="Ig-like_fold"/>
</dbReference>
<feature type="chain" id="PRO_5046397469" evidence="1">
    <location>
        <begin position="23"/>
        <end position="778"/>
    </location>
</feature>
<reference evidence="3 4" key="1">
    <citation type="submission" date="2024-09" db="EMBL/GenBank/DDBJ databases">
        <title>Paenibacillus zeirhizospherea sp. nov., isolated from surface of the maize (Zea mays) roots in a horticulture field, Hungary.</title>
        <authorList>
            <person name="Marton D."/>
            <person name="Farkas M."/>
            <person name="Bedics A."/>
            <person name="Toth E."/>
            <person name="Tancsics A."/>
            <person name="Boka K."/>
            <person name="Maroti G."/>
            <person name="Kriszt B."/>
            <person name="Cserhati M."/>
        </authorList>
    </citation>
    <scope>NUCLEOTIDE SEQUENCE [LARGE SCALE GENOMIC DNA]</scope>
    <source>
        <strain evidence="3 4">KCTC 33519</strain>
    </source>
</reference>
<keyword evidence="4" id="KW-1185">Reference proteome</keyword>
<evidence type="ECO:0000313" key="4">
    <source>
        <dbReference type="Proteomes" id="UP001580346"/>
    </source>
</evidence>
<dbReference type="InterPro" id="IPR011635">
    <property type="entry name" value="CARDB"/>
</dbReference>
<dbReference type="RefSeq" id="WP_375356291.1">
    <property type="nucleotide sequence ID" value="NZ_JBHHMI010000013.1"/>
</dbReference>
<gene>
    <name evidence="3" type="ORF">ACE41H_15350</name>
</gene>
<dbReference type="Proteomes" id="UP001580346">
    <property type="component" value="Unassembled WGS sequence"/>
</dbReference>
<evidence type="ECO:0000313" key="3">
    <source>
        <dbReference type="EMBL" id="MFB5268143.1"/>
    </source>
</evidence>
<organism evidence="3 4">
    <name type="scientific">Paenibacillus enshidis</name>
    <dbReference type="NCBI Taxonomy" id="1458439"/>
    <lineage>
        <taxon>Bacteria</taxon>
        <taxon>Bacillati</taxon>
        <taxon>Bacillota</taxon>
        <taxon>Bacilli</taxon>
        <taxon>Bacillales</taxon>
        <taxon>Paenibacillaceae</taxon>
        <taxon>Paenibacillus</taxon>
    </lineage>
</organism>
<keyword evidence="1" id="KW-0732">Signal</keyword>
<dbReference type="Pfam" id="PF07705">
    <property type="entry name" value="CARDB"/>
    <property type="match status" value="1"/>
</dbReference>
<evidence type="ECO:0000256" key="1">
    <source>
        <dbReference type="SAM" id="SignalP"/>
    </source>
</evidence>